<dbReference type="InterPro" id="IPR008949">
    <property type="entry name" value="Isoprenoid_synthase_dom_sf"/>
</dbReference>
<evidence type="ECO:0000313" key="1">
    <source>
        <dbReference type="EMBL" id="OJJ32701.1"/>
    </source>
</evidence>
<evidence type="ECO:0000313" key="2">
    <source>
        <dbReference type="Proteomes" id="UP000184383"/>
    </source>
</evidence>
<keyword evidence="2" id="KW-1185">Reference proteome</keyword>
<reference evidence="2" key="1">
    <citation type="journal article" date="2017" name="Genome Biol.">
        <title>Comparative genomics reveals high biological diversity and specific adaptations in the industrially and medically important fungal genus Aspergillus.</title>
        <authorList>
            <person name="de Vries R.P."/>
            <person name="Riley R."/>
            <person name="Wiebenga A."/>
            <person name="Aguilar-Osorio G."/>
            <person name="Amillis S."/>
            <person name="Uchima C.A."/>
            <person name="Anderluh G."/>
            <person name="Asadollahi M."/>
            <person name="Askin M."/>
            <person name="Barry K."/>
            <person name="Battaglia E."/>
            <person name="Bayram O."/>
            <person name="Benocci T."/>
            <person name="Braus-Stromeyer S.A."/>
            <person name="Caldana C."/>
            <person name="Canovas D."/>
            <person name="Cerqueira G.C."/>
            <person name="Chen F."/>
            <person name="Chen W."/>
            <person name="Choi C."/>
            <person name="Clum A."/>
            <person name="Dos Santos R.A."/>
            <person name="Damasio A.R."/>
            <person name="Diallinas G."/>
            <person name="Emri T."/>
            <person name="Fekete E."/>
            <person name="Flipphi M."/>
            <person name="Freyberg S."/>
            <person name="Gallo A."/>
            <person name="Gournas C."/>
            <person name="Habgood R."/>
            <person name="Hainaut M."/>
            <person name="Harispe M.L."/>
            <person name="Henrissat B."/>
            <person name="Hilden K.S."/>
            <person name="Hope R."/>
            <person name="Hossain A."/>
            <person name="Karabika E."/>
            <person name="Karaffa L."/>
            <person name="Karanyi Z."/>
            <person name="Krasevec N."/>
            <person name="Kuo A."/>
            <person name="Kusch H."/>
            <person name="LaButti K."/>
            <person name="Lagendijk E.L."/>
            <person name="Lapidus A."/>
            <person name="Levasseur A."/>
            <person name="Lindquist E."/>
            <person name="Lipzen A."/>
            <person name="Logrieco A.F."/>
            <person name="MacCabe A."/>
            <person name="Maekelae M.R."/>
            <person name="Malavazi I."/>
            <person name="Melin P."/>
            <person name="Meyer V."/>
            <person name="Mielnichuk N."/>
            <person name="Miskei M."/>
            <person name="Molnar A.P."/>
            <person name="Mule G."/>
            <person name="Ngan C.Y."/>
            <person name="Orejas M."/>
            <person name="Orosz E."/>
            <person name="Ouedraogo J.P."/>
            <person name="Overkamp K.M."/>
            <person name="Park H.-S."/>
            <person name="Perrone G."/>
            <person name="Piumi F."/>
            <person name="Punt P.J."/>
            <person name="Ram A.F."/>
            <person name="Ramon A."/>
            <person name="Rauscher S."/>
            <person name="Record E."/>
            <person name="Riano-Pachon D.M."/>
            <person name="Robert V."/>
            <person name="Roehrig J."/>
            <person name="Ruller R."/>
            <person name="Salamov A."/>
            <person name="Salih N.S."/>
            <person name="Samson R.A."/>
            <person name="Sandor E."/>
            <person name="Sanguinetti M."/>
            <person name="Schuetze T."/>
            <person name="Sepcic K."/>
            <person name="Shelest E."/>
            <person name="Sherlock G."/>
            <person name="Sophianopoulou V."/>
            <person name="Squina F.M."/>
            <person name="Sun H."/>
            <person name="Susca A."/>
            <person name="Todd R.B."/>
            <person name="Tsang A."/>
            <person name="Unkles S.E."/>
            <person name="van de Wiele N."/>
            <person name="van Rossen-Uffink D."/>
            <person name="Oliveira J.V."/>
            <person name="Vesth T.C."/>
            <person name="Visser J."/>
            <person name="Yu J.-H."/>
            <person name="Zhou M."/>
            <person name="Andersen M.R."/>
            <person name="Archer D.B."/>
            <person name="Baker S.E."/>
            <person name="Benoit I."/>
            <person name="Brakhage A.A."/>
            <person name="Braus G.H."/>
            <person name="Fischer R."/>
            <person name="Frisvad J.C."/>
            <person name="Goldman G.H."/>
            <person name="Houbraken J."/>
            <person name="Oakley B."/>
            <person name="Pocsi I."/>
            <person name="Scazzocchio C."/>
            <person name="Seiboth B."/>
            <person name="vanKuyk P.A."/>
            <person name="Wortman J."/>
            <person name="Dyer P.S."/>
            <person name="Grigoriev I.V."/>
        </authorList>
    </citation>
    <scope>NUCLEOTIDE SEQUENCE [LARGE SCALE GENOMIC DNA]</scope>
    <source>
        <strain evidence="2">DTO 134E9</strain>
    </source>
</reference>
<dbReference type="Proteomes" id="UP000184383">
    <property type="component" value="Unassembled WGS sequence"/>
</dbReference>
<dbReference type="EMBL" id="KV878214">
    <property type="protein sequence ID" value="OJJ32701.1"/>
    <property type="molecule type" value="Genomic_DNA"/>
</dbReference>
<dbReference type="OrthoDB" id="3004402at2759"/>
<dbReference type="VEuPathDB" id="FungiDB:ASPWEDRAFT_185188"/>
<dbReference type="Gene3D" id="1.10.600.10">
    <property type="entry name" value="Farnesyl Diphosphate Synthase"/>
    <property type="match status" value="1"/>
</dbReference>
<dbReference type="SUPFAM" id="SSF48576">
    <property type="entry name" value="Terpenoid synthases"/>
    <property type="match status" value="1"/>
</dbReference>
<protein>
    <submittedName>
        <fullName evidence="1">Uncharacterized protein</fullName>
    </submittedName>
</protein>
<dbReference type="RefSeq" id="XP_040686378.1">
    <property type="nucleotide sequence ID" value="XM_040832069.1"/>
</dbReference>
<name>A0A1L9RCR2_ASPWE</name>
<proteinExistence type="predicted"/>
<accession>A0A1L9RCR2</accession>
<sequence>MYPDSEQIREKLLADFHVYIMFDEFWGMNDFGLLYQSDEAEFETGTTRTPLQGRIDETVDESEELDRLTGNTAGREVIDQMVLFFDTPPKKKYRTLEEFIQFVLACAKFSINSSVDINAPKLQSFRRLVRHHISVANDLGSFEKEMKAFHAAKTLYMINAVQMAKELIDMPTYDPTLGITQAVQMQIETDIDQQIHRLMEEEDMTSAECKYIDAALFTMTGNLHASIVLSRYGSEKWRPE</sequence>
<organism evidence="1 2">
    <name type="scientific">Aspergillus wentii DTO 134E9</name>
    <dbReference type="NCBI Taxonomy" id="1073089"/>
    <lineage>
        <taxon>Eukaryota</taxon>
        <taxon>Fungi</taxon>
        <taxon>Dikarya</taxon>
        <taxon>Ascomycota</taxon>
        <taxon>Pezizomycotina</taxon>
        <taxon>Eurotiomycetes</taxon>
        <taxon>Eurotiomycetidae</taxon>
        <taxon>Eurotiales</taxon>
        <taxon>Aspergillaceae</taxon>
        <taxon>Aspergillus</taxon>
        <taxon>Aspergillus subgen. Cremei</taxon>
    </lineage>
</organism>
<gene>
    <name evidence="1" type="ORF">ASPWEDRAFT_185188</name>
</gene>
<dbReference type="GeneID" id="63747917"/>
<dbReference type="AlphaFoldDB" id="A0A1L9RCR2"/>